<evidence type="ECO:0008006" key="4">
    <source>
        <dbReference type="Google" id="ProtNLM"/>
    </source>
</evidence>
<feature type="transmembrane region" description="Helical" evidence="1">
    <location>
        <begin position="120"/>
        <end position="141"/>
    </location>
</feature>
<gene>
    <name evidence="2" type="ORF">PSON_ATCC_30995.1.T0490156</name>
</gene>
<evidence type="ECO:0000256" key="1">
    <source>
        <dbReference type="SAM" id="Phobius"/>
    </source>
</evidence>
<proteinExistence type="predicted"/>
<keyword evidence="1" id="KW-1133">Transmembrane helix</keyword>
<name>A0A8S1N4I9_9CILI</name>
<evidence type="ECO:0000313" key="2">
    <source>
        <dbReference type="EMBL" id="CAD8086059.1"/>
    </source>
</evidence>
<sequence>MIVFDKTKQSTFGNVDQRIAIILEQLGLRPIFNCFLQSKIKRSIKSKNLILQLQIFLLCIQQRQINQYIRQDIIIQQKTNKKQSKEQEQSFGFLVKIGKFNKNAKTIMIFSVSVFCSNQLLLQTIWIPIIIFIFPNFLNLVNIPDFGTFKQQLGVQKDQLIKFNQNVEQKRNECIQDPTKKRMSNQKIVSKKQLQFYIILPYIWELILVYHMIEILDIY</sequence>
<dbReference type="Proteomes" id="UP000692954">
    <property type="component" value="Unassembled WGS sequence"/>
</dbReference>
<keyword evidence="1" id="KW-0472">Membrane</keyword>
<comment type="caution">
    <text evidence="2">The sequence shown here is derived from an EMBL/GenBank/DDBJ whole genome shotgun (WGS) entry which is preliminary data.</text>
</comment>
<keyword evidence="1" id="KW-0812">Transmembrane</keyword>
<organism evidence="2 3">
    <name type="scientific">Paramecium sonneborni</name>
    <dbReference type="NCBI Taxonomy" id="65129"/>
    <lineage>
        <taxon>Eukaryota</taxon>
        <taxon>Sar</taxon>
        <taxon>Alveolata</taxon>
        <taxon>Ciliophora</taxon>
        <taxon>Intramacronucleata</taxon>
        <taxon>Oligohymenophorea</taxon>
        <taxon>Peniculida</taxon>
        <taxon>Parameciidae</taxon>
        <taxon>Paramecium</taxon>
    </lineage>
</organism>
<feature type="transmembrane region" description="Helical" evidence="1">
    <location>
        <begin position="194"/>
        <end position="213"/>
    </location>
</feature>
<protein>
    <recommendedName>
        <fullName evidence="4">Transmembrane protein</fullName>
    </recommendedName>
</protein>
<evidence type="ECO:0000313" key="3">
    <source>
        <dbReference type="Proteomes" id="UP000692954"/>
    </source>
</evidence>
<accession>A0A8S1N4I9</accession>
<dbReference type="EMBL" id="CAJJDN010000049">
    <property type="protein sequence ID" value="CAD8086059.1"/>
    <property type="molecule type" value="Genomic_DNA"/>
</dbReference>
<dbReference type="AlphaFoldDB" id="A0A8S1N4I9"/>
<reference evidence="2" key="1">
    <citation type="submission" date="2021-01" db="EMBL/GenBank/DDBJ databases">
        <authorList>
            <consortium name="Genoscope - CEA"/>
            <person name="William W."/>
        </authorList>
    </citation>
    <scope>NUCLEOTIDE SEQUENCE</scope>
</reference>
<keyword evidence="3" id="KW-1185">Reference proteome</keyword>